<evidence type="ECO:0000313" key="2">
    <source>
        <dbReference type="EMBL" id="PQO30114.1"/>
    </source>
</evidence>
<reference evidence="2 3" key="1">
    <citation type="submission" date="2018-02" db="EMBL/GenBank/DDBJ databases">
        <title>Comparative genomes isolates from brazilian mangrove.</title>
        <authorList>
            <person name="Araujo J.E."/>
            <person name="Taketani R.G."/>
            <person name="Silva M.C.P."/>
            <person name="Loureco M.V."/>
            <person name="Andreote F.D."/>
        </authorList>
    </citation>
    <scope>NUCLEOTIDE SEQUENCE [LARGE SCALE GENOMIC DNA]</scope>
    <source>
        <strain evidence="2 3">NAP PRIS-MGV</strain>
    </source>
</reference>
<organism evidence="2 3">
    <name type="scientific">Blastopirellula marina</name>
    <dbReference type="NCBI Taxonomy" id="124"/>
    <lineage>
        <taxon>Bacteria</taxon>
        <taxon>Pseudomonadati</taxon>
        <taxon>Planctomycetota</taxon>
        <taxon>Planctomycetia</taxon>
        <taxon>Pirellulales</taxon>
        <taxon>Pirellulaceae</taxon>
        <taxon>Blastopirellula</taxon>
    </lineage>
</organism>
<dbReference type="EMBL" id="PUIB01000021">
    <property type="protein sequence ID" value="PQO30114.1"/>
    <property type="molecule type" value="Genomic_DNA"/>
</dbReference>
<comment type="caution">
    <text evidence="2">The sequence shown here is derived from an EMBL/GenBank/DDBJ whole genome shotgun (WGS) entry which is preliminary data.</text>
</comment>
<protein>
    <submittedName>
        <fullName evidence="2">Phosphohydrolase</fullName>
    </submittedName>
</protein>
<dbReference type="GO" id="GO:0016787">
    <property type="term" value="F:hydrolase activity"/>
    <property type="evidence" value="ECO:0007669"/>
    <property type="project" value="UniProtKB-KW"/>
</dbReference>
<dbReference type="Pfam" id="PF01966">
    <property type="entry name" value="HD"/>
    <property type="match status" value="1"/>
</dbReference>
<dbReference type="InterPro" id="IPR006674">
    <property type="entry name" value="HD_domain"/>
</dbReference>
<evidence type="ECO:0000259" key="1">
    <source>
        <dbReference type="Pfam" id="PF01966"/>
    </source>
</evidence>
<dbReference type="AlphaFoldDB" id="A0A2S8FDW1"/>
<sequence length="179" mass="20583">MSYEPRPLPDEVQRLCTELDAPPRLVAHLILVHDVSVDLVEGLRQKFPDLEFDHEAVCFGAASHDFSKIKFPNELTGPGRQHEDDAFLRENGIEPRLAKFCRTHNRWMDEELPIEDLLVALSDAIWKGQRIDELEKQVIDKITEQTGVEQWEVFSELDVLLEEIASLGDERLAWQRANG</sequence>
<accession>A0A2S8FDW1</accession>
<proteinExistence type="predicted"/>
<gene>
    <name evidence="2" type="ORF">C5Y98_21425</name>
</gene>
<name>A0A2S8FDW1_9BACT</name>
<keyword evidence="2" id="KW-0378">Hydrolase</keyword>
<evidence type="ECO:0000313" key="3">
    <source>
        <dbReference type="Proteomes" id="UP000239388"/>
    </source>
</evidence>
<feature type="domain" description="HD" evidence="1">
    <location>
        <begin position="27"/>
        <end position="125"/>
    </location>
</feature>
<dbReference type="Proteomes" id="UP000239388">
    <property type="component" value="Unassembled WGS sequence"/>
</dbReference>